<evidence type="ECO:0000313" key="1">
    <source>
        <dbReference type="EMBL" id="EKJ99705.1"/>
    </source>
</evidence>
<proteinExistence type="predicted"/>
<protein>
    <submittedName>
        <fullName evidence="1">Uncharacterized protein</fullName>
    </submittedName>
</protein>
<evidence type="ECO:0000313" key="2">
    <source>
        <dbReference type="Proteomes" id="UP000007993"/>
    </source>
</evidence>
<organism evidence="1 2">
    <name type="scientific">Rhodopirellula baltica SH28</name>
    <dbReference type="NCBI Taxonomy" id="993517"/>
    <lineage>
        <taxon>Bacteria</taxon>
        <taxon>Pseudomonadati</taxon>
        <taxon>Planctomycetota</taxon>
        <taxon>Planctomycetia</taxon>
        <taxon>Pirellulales</taxon>
        <taxon>Pirellulaceae</taxon>
        <taxon>Rhodopirellula</taxon>
    </lineage>
</organism>
<reference evidence="1 2" key="1">
    <citation type="journal article" date="2013" name="Mar. Genomics">
        <title>Expression of sulfatases in Rhodopirellula baltica and the diversity of sulfatases in the genus Rhodopirellula.</title>
        <authorList>
            <person name="Wegner C.E."/>
            <person name="Richter-Heitmann T."/>
            <person name="Klindworth A."/>
            <person name="Klockow C."/>
            <person name="Richter M."/>
            <person name="Achstetter T."/>
            <person name="Glockner F.O."/>
            <person name="Harder J."/>
        </authorList>
    </citation>
    <scope>NUCLEOTIDE SEQUENCE [LARGE SCALE GENOMIC DNA]</scope>
    <source>
        <strain evidence="1 2">SH28</strain>
    </source>
</reference>
<dbReference type="Proteomes" id="UP000007993">
    <property type="component" value="Unassembled WGS sequence"/>
</dbReference>
<sequence length="42" mass="4890">MGPVWALWDSFGLIVQWVTMSQRISAKLIDRTRHSVWLVFSA</sequence>
<dbReference type="PATRIC" id="fig|993517.3.peg.5200"/>
<name>K5E1R2_RHOBT</name>
<accession>K5E1R2</accession>
<gene>
    <name evidence="1" type="ORF">RBSH_04789</name>
</gene>
<comment type="caution">
    <text evidence="1">The sequence shown here is derived from an EMBL/GenBank/DDBJ whole genome shotgun (WGS) entry which is preliminary data.</text>
</comment>
<dbReference type="AlphaFoldDB" id="K5E1R2"/>
<dbReference type="EMBL" id="AMCW01000137">
    <property type="protein sequence ID" value="EKJ99705.1"/>
    <property type="molecule type" value="Genomic_DNA"/>
</dbReference>